<dbReference type="Gene3D" id="3.90.120.10">
    <property type="entry name" value="DNA Methylase, subunit A, domain 2"/>
    <property type="match status" value="1"/>
</dbReference>
<gene>
    <name evidence="8" type="ORF">EVJ58_g5053</name>
</gene>
<dbReference type="SUPFAM" id="SSF48371">
    <property type="entry name" value="ARM repeat"/>
    <property type="match status" value="1"/>
</dbReference>
<feature type="compositionally biased region" description="Polar residues" evidence="6">
    <location>
        <begin position="259"/>
        <end position="271"/>
    </location>
</feature>
<keyword evidence="2" id="KW-0396">Initiation factor</keyword>
<dbReference type="Pfam" id="PF02020">
    <property type="entry name" value="W2"/>
    <property type="match status" value="1"/>
</dbReference>
<dbReference type="GO" id="GO:0005829">
    <property type="term" value="C:cytosol"/>
    <property type="evidence" value="ECO:0007669"/>
    <property type="project" value="TreeGrafter"/>
</dbReference>
<evidence type="ECO:0000256" key="4">
    <source>
        <dbReference type="ARBA" id="ARBA00022917"/>
    </source>
</evidence>
<dbReference type="InterPro" id="IPR016024">
    <property type="entry name" value="ARM-type_fold"/>
</dbReference>
<dbReference type="FunFam" id="1.25.40.180:FF:000031">
    <property type="entry name" value="Eukaryotic translation initiation factor 5"/>
    <property type="match status" value="1"/>
</dbReference>
<organism evidence="8 9">
    <name type="scientific">Rhodofomes roseus</name>
    <dbReference type="NCBI Taxonomy" id="34475"/>
    <lineage>
        <taxon>Eukaryota</taxon>
        <taxon>Fungi</taxon>
        <taxon>Dikarya</taxon>
        <taxon>Basidiomycota</taxon>
        <taxon>Agaricomycotina</taxon>
        <taxon>Agaricomycetes</taxon>
        <taxon>Polyporales</taxon>
        <taxon>Rhodofomes</taxon>
    </lineage>
</organism>
<dbReference type="InterPro" id="IPR016189">
    <property type="entry name" value="Transl_init_fac_IF2/IF5_N"/>
</dbReference>
<dbReference type="GO" id="GO:0005092">
    <property type="term" value="F:GDP-dissociation inhibitor activity"/>
    <property type="evidence" value="ECO:0007669"/>
    <property type="project" value="TreeGrafter"/>
</dbReference>
<dbReference type="SUPFAM" id="SSF100966">
    <property type="entry name" value="Translation initiation factor 2 beta, aIF2beta, N-terminal domain"/>
    <property type="match status" value="1"/>
</dbReference>
<dbReference type="Gene3D" id="3.30.30.170">
    <property type="match status" value="1"/>
</dbReference>
<dbReference type="InterPro" id="IPR045196">
    <property type="entry name" value="IF2/IF5"/>
</dbReference>
<feature type="domain" description="W2" evidence="7">
    <location>
        <begin position="340"/>
        <end position="495"/>
    </location>
</feature>
<sequence>MAERSGSVLQMNEELDTTSVFDRFLAAQALGQENAVRILDPLRLRYFSPTELLRIFCFVPTAGGVHEDQLGFLWPEDLSVKAQYRLIGNSVNFSVDSFNMAAGVVNIRRDVDDKFYRYRMPLLLTKIEGKGNGIKTVIPNMADVARALSRPPMYPTKFFGCELGAQVTGDEKNDRYIVNGAHDATKLRELLDGFIDKFVLCKSCKNPETDLIITKGDVIIRDCKACGERTGVDMRHKLTTYIIKNPPKNPKKSKKKNTGDGSPSPSENGNGYTAADGGGESDDELTRRIKADAAVLSPEASAITKEDWSVDTSEEAVKARVKAVEAAMGAVALGGDDDSDEDADSPYSQLGRWAEENRESGPVEVYKKAEDLGIAKKHKAVQVLAQTLFTAEVVAEIPRFAPLFAKMVTSEKHQKSLLGGLERLVGVIYPDLAAVIPKILMAFYQTDILEEEVIKQWGTHVSKKYVDRDTSKKVRKASEPFLKWLDEAEDSDDNEE</sequence>
<keyword evidence="4" id="KW-0648">Protein biosynthesis</keyword>
<dbReference type="PROSITE" id="PS51363">
    <property type="entry name" value="W2"/>
    <property type="match status" value="1"/>
</dbReference>
<name>A0A4Y9YGA4_9APHY</name>
<dbReference type="InterPro" id="IPR003307">
    <property type="entry name" value="W2_domain"/>
</dbReference>
<dbReference type="FunFam" id="3.30.30.170:FF:000002">
    <property type="entry name" value="Eukaryotic translation initiation factor 5"/>
    <property type="match status" value="1"/>
</dbReference>
<dbReference type="InterPro" id="IPR002735">
    <property type="entry name" value="Transl_init_fac_IF2/IF5_dom"/>
</dbReference>
<evidence type="ECO:0000313" key="9">
    <source>
        <dbReference type="Proteomes" id="UP000298390"/>
    </source>
</evidence>
<evidence type="ECO:0000256" key="3">
    <source>
        <dbReference type="ARBA" id="ARBA00022741"/>
    </source>
</evidence>
<dbReference type="EMBL" id="SEKV01000246">
    <property type="protein sequence ID" value="TFY60587.1"/>
    <property type="molecule type" value="Genomic_DNA"/>
</dbReference>
<keyword evidence="3" id="KW-0547">Nucleotide-binding</keyword>
<dbReference type="SUPFAM" id="SSF75689">
    <property type="entry name" value="Zinc-binding domain of translation initiation factor 2 beta"/>
    <property type="match status" value="1"/>
</dbReference>
<dbReference type="PANTHER" id="PTHR23001:SF7">
    <property type="entry name" value="EUKARYOTIC TRANSLATION INITIATION FACTOR 5"/>
    <property type="match status" value="1"/>
</dbReference>
<comment type="similarity">
    <text evidence="1">Belongs to the eIF-2-beta/eIF-5 family.</text>
</comment>
<dbReference type="GO" id="GO:0005525">
    <property type="term" value="F:GTP binding"/>
    <property type="evidence" value="ECO:0007669"/>
    <property type="project" value="UniProtKB-KW"/>
</dbReference>
<dbReference type="InterPro" id="IPR016190">
    <property type="entry name" value="Transl_init_fac_IF2/IF5_Zn-bd"/>
</dbReference>
<dbReference type="SMART" id="SM00515">
    <property type="entry name" value="eIF5C"/>
    <property type="match status" value="1"/>
</dbReference>
<evidence type="ECO:0000256" key="6">
    <source>
        <dbReference type="SAM" id="MobiDB-lite"/>
    </source>
</evidence>
<dbReference type="Proteomes" id="UP000298390">
    <property type="component" value="Unassembled WGS sequence"/>
</dbReference>
<comment type="caution">
    <text evidence="8">The sequence shown here is derived from an EMBL/GenBank/DDBJ whole genome shotgun (WGS) entry which is preliminary data.</text>
</comment>
<dbReference type="SMART" id="SM00653">
    <property type="entry name" value="eIF2B_5"/>
    <property type="match status" value="1"/>
</dbReference>
<reference evidence="8 9" key="1">
    <citation type="submission" date="2019-01" db="EMBL/GenBank/DDBJ databases">
        <title>Genome sequencing of the rare red list fungi Fomitopsis rosea.</title>
        <authorList>
            <person name="Buettner E."/>
            <person name="Kellner H."/>
        </authorList>
    </citation>
    <scope>NUCLEOTIDE SEQUENCE [LARGE SCALE GENOMIC DNA]</scope>
    <source>
        <strain evidence="8 9">DSM 105464</strain>
    </source>
</reference>
<dbReference type="GO" id="GO:0003743">
    <property type="term" value="F:translation initiation factor activity"/>
    <property type="evidence" value="ECO:0007669"/>
    <property type="project" value="UniProtKB-KW"/>
</dbReference>
<dbReference type="FunFam" id="2.20.25.350:FF:000001">
    <property type="entry name" value="Eukaryotic translation initiation factor 5"/>
    <property type="match status" value="1"/>
</dbReference>
<protein>
    <recommendedName>
        <fullName evidence="7">W2 domain-containing protein</fullName>
    </recommendedName>
</protein>
<proteinExistence type="inferred from homology"/>
<keyword evidence="5" id="KW-0342">GTP-binding</keyword>
<dbReference type="CDD" id="cd11561">
    <property type="entry name" value="W2_eIF5"/>
    <property type="match status" value="1"/>
</dbReference>
<evidence type="ECO:0000256" key="5">
    <source>
        <dbReference type="ARBA" id="ARBA00023134"/>
    </source>
</evidence>
<dbReference type="GO" id="GO:0001732">
    <property type="term" value="P:formation of cytoplasmic translation initiation complex"/>
    <property type="evidence" value="ECO:0007669"/>
    <property type="project" value="TreeGrafter"/>
</dbReference>
<evidence type="ECO:0000256" key="1">
    <source>
        <dbReference type="ARBA" id="ARBA00010397"/>
    </source>
</evidence>
<evidence type="ECO:0000313" key="8">
    <source>
        <dbReference type="EMBL" id="TFY60587.1"/>
    </source>
</evidence>
<dbReference type="Gene3D" id="2.20.25.350">
    <property type="match status" value="1"/>
</dbReference>
<accession>A0A4Y9YGA4</accession>
<dbReference type="Pfam" id="PF01873">
    <property type="entry name" value="eIF-5_eIF-2B"/>
    <property type="match status" value="1"/>
</dbReference>
<dbReference type="STRING" id="34475.A0A4Y9YGA4"/>
<dbReference type="PANTHER" id="PTHR23001">
    <property type="entry name" value="EUKARYOTIC TRANSLATION INITIATION FACTOR"/>
    <property type="match status" value="1"/>
</dbReference>
<dbReference type="GO" id="GO:0071074">
    <property type="term" value="F:eukaryotic initiation factor eIF2 binding"/>
    <property type="evidence" value="ECO:0007669"/>
    <property type="project" value="TreeGrafter"/>
</dbReference>
<evidence type="ECO:0000259" key="7">
    <source>
        <dbReference type="PROSITE" id="PS51363"/>
    </source>
</evidence>
<dbReference type="Gene3D" id="1.25.40.180">
    <property type="match status" value="1"/>
</dbReference>
<evidence type="ECO:0000256" key="2">
    <source>
        <dbReference type="ARBA" id="ARBA00022540"/>
    </source>
</evidence>
<dbReference type="AlphaFoldDB" id="A0A4Y9YGA4"/>
<feature type="region of interest" description="Disordered" evidence="6">
    <location>
        <begin position="238"/>
        <end position="284"/>
    </location>
</feature>